<dbReference type="AlphaFoldDB" id="A0A7V4CHX7"/>
<dbReference type="PANTHER" id="PTHR38792">
    <property type="entry name" value="BNR/ASP-BOX REPEAT DOMAIN PROTEIN (AFU_ORTHOLOGUE AFUA_7G06430)-RELATED"/>
    <property type="match status" value="1"/>
</dbReference>
<dbReference type="SUPFAM" id="SSF50939">
    <property type="entry name" value="Sialidases"/>
    <property type="match status" value="2"/>
</dbReference>
<dbReference type="Gene3D" id="2.120.10.10">
    <property type="match status" value="2"/>
</dbReference>
<sequence>MLIGLVIIFNLFSYLNIKVNHDLTTQLQNECQIVVNPLNHNNLCCIWRDFRLGYRQVGIAYSFDGGLNWYDTLLYEPTYPYQSDPALTVDKDGNFYACVLSFISTSQPNGLFVYKSTDGGRTWSEPVPVVNGVPNVFEDKELIACDRTNSPFQNNLYIVWTRFYDTKIMISRSTDRGASWSSPIQVSDGSASVQWPVCAIGPNGEVYVSWIRLSSPKSIRIDKSTDGGLTWGSDITVQNVRFGYGNINPDILVFSFPAMDVDISNSPYSGNIYIAYMDYEPQTQAMDIYFTRSTDGGLTWSTPIRLNDDSLNNRRDQFHPWLKVDNNGAIHVIFYDRRLDPNNLLFDVYLTSSYDGGLTWTPNRRITTVSSNPNLFPPPTDAGRLGEYIGLDAIDSTKIFMAWSDTREGNPDIFAGIPDTSSSFVLENNKKINYKERYANYFLPTGEKIKNIKDVKGIIFIFEKSKIIKKIKLK</sequence>
<evidence type="ECO:0000313" key="1">
    <source>
        <dbReference type="EMBL" id="HGQ55423.1"/>
    </source>
</evidence>
<dbReference type="PANTHER" id="PTHR38792:SF3">
    <property type="entry name" value="BNR_ASP-BOX REPEAT DOMAIN PROTEIN (AFU_ORTHOLOGUE AFUA_7G06430)-RELATED"/>
    <property type="match status" value="1"/>
</dbReference>
<dbReference type="CDD" id="cd15482">
    <property type="entry name" value="Sialidase_non-viral"/>
    <property type="match status" value="1"/>
</dbReference>
<dbReference type="InterPro" id="IPR036278">
    <property type="entry name" value="Sialidase_sf"/>
</dbReference>
<comment type="caution">
    <text evidence="1">The sequence shown here is derived from an EMBL/GenBank/DDBJ whole genome shotgun (WGS) entry which is preliminary data.</text>
</comment>
<dbReference type="EMBL" id="DTBX01000107">
    <property type="protein sequence ID" value="HGQ55423.1"/>
    <property type="molecule type" value="Genomic_DNA"/>
</dbReference>
<organism evidence="1">
    <name type="scientific">candidate division WOR-3 bacterium</name>
    <dbReference type="NCBI Taxonomy" id="2052148"/>
    <lineage>
        <taxon>Bacteria</taxon>
        <taxon>Bacteria division WOR-3</taxon>
    </lineage>
</organism>
<gene>
    <name evidence="1" type="ORF">ENU28_03030</name>
</gene>
<protein>
    <submittedName>
        <fullName evidence="1">Exo-alpha-sialidase</fullName>
    </submittedName>
</protein>
<name>A0A7V4CHX7_UNCW3</name>
<accession>A0A7V4CHX7</accession>
<reference evidence="1" key="1">
    <citation type="journal article" date="2020" name="mSystems">
        <title>Genome- and Community-Level Interaction Insights into Carbon Utilization and Element Cycling Functions of Hydrothermarchaeota in Hydrothermal Sediment.</title>
        <authorList>
            <person name="Zhou Z."/>
            <person name="Liu Y."/>
            <person name="Xu W."/>
            <person name="Pan J."/>
            <person name="Luo Z.H."/>
            <person name="Li M."/>
        </authorList>
    </citation>
    <scope>NUCLEOTIDE SEQUENCE [LARGE SCALE GENOMIC DNA]</scope>
    <source>
        <strain evidence="1">SpSt-655</strain>
    </source>
</reference>
<proteinExistence type="predicted"/>